<name>A0A6J5LQN5_9CAUD</name>
<gene>
    <name evidence="1" type="ORF">UFOVP314_38</name>
</gene>
<organism evidence="1">
    <name type="scientific">uncultured Caudovirales phage</name>
    <dbReference type="NCBI Taxonomy" id="2100421"/>
    <lineage>
        <taxon>Viruses</taxon>
        <taxon>Duplodnaviria</taxon>
        <taxon>Heunggongvirae</taxon>
        <taxon>Uroviricota</taxon>
        <taxon>Caudoviricetes</taxon>
        <taxon>Peduoviridae</taxon>
        <taxon>Maltschvirus</taxon>
        <taxon>Maltschvirus maltsch</taxon>
    </lineage>
</organism>
<protein>
    <submittedName>
        <fullName evidence="1">Uncharacterized protein</fullName>
    </submittedName>
</protein>
<evidence type="ECO:0000313" key="1">
    <source>
        <dbReference type="EMBL" id="CAB4136904.1"/>
    </source>
</evidence>
<dbReference type="EMBL" id="LR796326">
    <property type="protein sequence ID" value="CAB4136904.1"/>
    <property type="molecule type" value="Genomic_DNA"/>
</dbReference>
<proteinExistence type="predicted"/>
<reference evidence="1" key="1">
    <citation type="submission" date="2020-04" db="EMBL/GenBank/DDBJ databases">
        <authorList>
            <person name="Chiriac C."/>
            <person name="Salcher M."/>
            <person name="Ghai R."/>
            <person name="Kavagutti S V."/>
        </authorList>
    </citation>
    <scope>NUCLEOTIDE SEQUENCE</scope>
</reference>
<accession>A0A6J5LQN5</accession>
<sequence length="155" mass="17113">MATTDIDPVVAALVARIRSVPSTGLVYPESPFARDDMRPIMVSKIDGQSTLRAWWVSGPTMAGRRTTQASTGHLERRWTYTIYGCNGITDDTTQQTLRRLALAVTDAIDLDRDLSGTCHRTDPCSWRLLENRSAWAGVATSWVEISKTVTTLSTP</sequence>